<keyword evidence="6 7" id="KW-0472">Membrane</keyword>
<keyword evidence="5 7" id="KW-1133">Transmembrane helix</keyword>
<evidence type="ECO:0000256" key="4">
    <source>
        <dbReference type="ARBA" id="ARBA00022692"/>
    </source>
</evidence>
<comment type="subcellular location">
    <subcellularLocation>
        <location evidence="1">Cell membrane</location>
        <topology evidence="1">Multi-pass membrane protein</topology>
    </subcellularLocation>
</comment>
<dbReference type="PANTHER" id="PTHR43663">
    <property type="entry name" value="CHROMATE TRANSPORT PROTEIN-RELATED"/>
    <property type="match status" value="1"/>
</dbReference>
<evidence type="ECO:0000256" key="7">
    <source>
        <dbReference type="SAM" id="Phobius"/>
    </source>
</evidence>
<name>A0ABS5R8N1_9HYPH</name>
<dbReference type="Pfam" id="PF02417">
    <property type="entry name" value="Chromate_transp"/>
    <property type="match status" value="1"/>
</dbReference>
<dbReference type="EMBL" id="JAHCQH010000015">
    <property type="protein sequence ID" value="MBS9477241.1"/>
    <property type="molecule type" value="Genomic_DNA"/>
</dbReference>
<accession>A0ABS5R8N1</accession>
<evidence type="ECO:0000313" key="9">
    <source>
        <dbReference type="Proteomes" id="UP001166585"/>
    </source>
</evidence>
<feature type="transmembrane region" description="Helical" evidence="7">
    <location>
        <begin position="112"/>
        <end position="132"/>
    </location>
</feature>
<protein>
    <submittedName>
        <fullName evidence="8">Chromate transporter</fullName>
    </submittedName>
</protein>
<keyword evidence="3" id="KW-1003">Cell membrane</keyword>
<feature type="transmembrane region" description="Helical" evidence="7">
    <location>
        <begin position="144"/>
        <end position="175"/>
    </location>
</feature>
<dbReference type="Proteomes" id="UP001166585">
    <property type="component" value="Unassembled WGS sequence"/>
</dbReference>
<evidence type="ECO:0000256" key="1">
    <source>
        <dbReference type="ARBA" id="ARBA00004651"/>
    </source>
</evidence>
<keyword evidence="9" id="KW-1185">Reference proteome</keyword>
<comment type="caution">
    <text evidence="8">The sequence shown here is derived from an EMBL/GenBank/DDBJ whole genome shotgun (WGS) entry which is preliminary data.</text>
</comment>
<evidence type="ECO:0000256" key="2">
    <source>
        <dbReference type="ARBA" id="ARBA00005262"/>
    </source>
</evidence>
<keyword evidence="4 7" id="KW-0812">Transmembrane</keyword>
<proteinExistence type="inferred from homology"/>
<dbReference type="PANTHER" id="PTHR43663:SF1">
    <property type="entry name" value="CHROMATE TRANSPORTER"/>
    <property type="match status" value="1"/>
</dbReference>
<feature type="transmembrane region" description="Helical" evidence="7">
    <location>
        <begin position="69"/>
        <end position="100"/>
    </location>
</feature>
<gene>
    <name evidence="8" type="ORF">KIP89_08995</name>
</gene>
<dbReference type="InterPro" id="IPR052518">
    <property type="entry name" value="CHR_Transporter"/>
</dbReference>
<sequence length="176" mass="18322">MNESSPLGALALHFLVISLFAIGGANSVLPEMHRQVVDIAGWMTDAQFAQTFAIAQAAPGPNMLVVTLIGWHVAGLWGALIATLAMCGPTCVLAYVVGGVWDRFREARWRRVVQGGLVPLTIGLIAASGVLLSEGAARTPATAAFTLVTALVLFFTRLSPLWMLAAGGALGALGLI</sequence>
<evidence type="ECO:0000256" key="6">
    <source>
        <dbReference type="ARBA" id="ARBA00023136"/>
    </source>
</evidence>
<organism evidence="8 9">
    <name type="scientific">Ancylobacter radicis</name>
    <dbReference type="NCBI Taxonomy" id="2836179"/>
    <lineage>
        <taxon>Bacteria</taxon>
        <taxon>Pseudomonadati</taxon>
        <taxon>Pseudomonadota</taxon>
        <taxon>Alphaproteobacteria</taxon>
        <taxon>Hyphomicrobiales</taxon>
        <taxon>Xanthobacteraceae</taxon>
        <taxon>Ancylobacter</taxon>
    </lineage>
</organism>
<evidence type="ECO:0000256" key="3">
    <source>
        <dbReference type="ARBA" id="ARBA00022475"/>
    </source>
</evidence>
<evidence type="ECO:0000313" key="8">
    <source>
        <dbReference type="EMBL" id="MBS9477241.1"/>
    </source>
</evidence>
<reference evidence="8" key="1">
    <citation type="submission" date="2021-05" db="EMBL/GenBank/DDBJ databases">
        <authorList>
            <person name="Sun Q."/>
            <person name="Inoue M."/>
        </authorList>
    </citation>
    <scope>NUCLEOTIDE SEQUENCE</scope>
    <source>
        <strain evidence="8">VKM B-3255</strain>
    </source>
</reference>
<dbReference type="InterPro" id="IPR003370">
    <property type="entry name" value="Chromate_transpt"/>
</dbReference>
<dbReference type="RefSeq" id="WP_213755028.1">
    <property type="nucleotide sequence ID" value="NZ_JAHCQH010000015.1"/>
</dbReference>
<comment type="similarity">
    <text evidence="2">Belongs to the chromate ion transporter (CHR) (TC 2.A.51) family.</text>
</comment>
<evidence type="ECO:0000256" key="5">
    <source>
        <dbReference type="ARBA" id="ARBA00022989"/>
    </source>
</evidence>